<feature type="region of interest" description="Disordered" evidence="7">
    <location>
        <begin position="1"/>
        <end position="20"/>
    </location>
</feature>
<reference evidence="8 9" key="1">
    <citation type="submission" date="2024-09" db="EMBL/GenBank/DDBJ databases">
        <title>Rethinking Asexuality: The Enigmatic Case of Functional Sexual Genes in Lepraria (Stereocaulaceae).</title>
        <authorList>
            <person name="Doellman M."/>
            <person name="Sun Y."/>
            <person name="Barcenas-Pena A."/>
            <person name="Lumbsch H.T."/>
            <person name="Grewe F."/>
        </authorList>
    </citation>
    <scope>NUCLEOTIDE SEQUENCE [LARGE SCALE GENOMIC DNA]</scope>
    <source>
        <strain evidence="8 9">Grewe 0041</strain>
    </source>
</reference>
<sequence>MAKTAKLKKSTKPPSAHSRAFHSLVAHASAGISKSQKKKSGKILKRKQKQRNQLGKEKAEAVMEKMEKKFEQAGGRREGLKGRNADWDELNEKIAGKKEKRTMRIDTRPQEDDGWEDKEMAATGAFSAEKNGVGGSNGVDTGGFTEDELS</sequence>
<evidence type="ECO:0000256" key="4">
    <source>
        <dbReference type="ARBA" id="ARBA00022490"/>
    </source>
</evidence>
<evidence type="ECO:0000256" key="2">
    <source>
        <dbReference type="ARBA" id="ARBA00004496"/>
    </source>
</evidence>
<feature type="compositionally biased region" description="Basic residues" evidence="7">
    <location>
        <begin position="35"/>
        <end position="50"/>
    </location>
</feature>
<evidence type="ECO:0000256" key="7">
    <source>
        <dbReference type="SAM" id="MobiDB-lite"/>
    </source>
</evidence>
<feature type="compositionally biased region" description="Basic residues" evidence="7">
    <location>
        <begin position="1"/>
        <end position="11"/>
    </location>
</feature>
<dbReference type="Proteomes" id="UP001590951">
    <property type="component" value="Unassembled WGS sequence"/>
</dbReference>
<feature type="region of interest" description="Disordered" evidence="7">
    <location>
        <begin position="27"/>
        <end position="61"/>
    </location>
</feature>
<keyword evidence="5" id="KW-0690">Ribosome biogenesis</keyword>
<evidence type="ECO:0000313" key="9">
    <source>
        <dbReference type="Proteomes" id="UP001590951"/>
    </source>
</evidence>
<evidence type="ECO:0000256" key="6">
    <source>
        <dbReference type="ARBA" id="ARBA00023242"/>
    </source>
</evidence>
<protein>
    <recommendedName>
        <fullName evidence="10">Ribosome biogenesis protein Alb1</fullName>
    </recommendedName>
</protein>
<evidence type="ECO:0000256" key="1">
    <source>
        <dbReference type="ARBA" id="ARBA00004123"/>
    </source>
</evidence>
<keyword evidence="9" id="KW-1185">Reference proteome</keyword>
<proteinExistence type="predicted"/>
<accession>A0ABR4B8Y3</accession>
<keyword evidence="6" id="KW-0539">Nucleus</keyword>
<evidence type="ECO:0000313" key="8">
    <source>
        <dbReference type="EMBL" id="KAL2053511.1"/>
    </source>
</evidence>
<feature type="compositionally biased region" description="Basic and acidic residues" evidence="7">
    <location>
        <begin position="98"/>
        <end position="111"/>
    </location>
</feature>
<dbReference type="EMBL" id="JBHFEH010000020">
    <property type="protein sequence ID" value="KAL2053511.1"/>
    <property type="molecule type" value="Genomic_DNA"/>
</dbReference>
<gene>
    <name evidence="8" type="ORF">ABVK25_006163</name>
</gene>
<evidence type="ECO:0000256" key="3">
    <source>
        <dbReference type="ARBA" id="ARBA00022448"/>
    </source>
</evidence>
<evidence type="ECO:0008006" key="10">
    <source>
        <dbReference type="Google" id="ProtNLM"/>
    </source>
</evidence>
<keyword evidence="4" id="KW-0963">Cytoplasm</keyword>
<keyword evidence="3" id="KW-0813">Transport</keyword>
<feature type="region of interest" description="Disordered" evidence="7">
    <location>
        <begin position="98"/>
        <end position="150"/>
    </location>
</feature>
<comment type="caution">
    <text evidence="8">The sequence shown here is derived from an EMBL/GenBank/DDBJ whole genome shotgun (WGS) entry which is preliminary data.</text>
</comment>
<comment type="subcellular location">
    <subcellularLocation>
        <location evidence="2">Cytoplasm</location>
    </subcellularLocation>
    <subcellularLocation>
        <location evidence="1">Nucleus</location>
    </subcellularLocation>
</comment>
<evidence type="ECO:0000256" key="5">
    <source>
        <dbReference type="ARBA" id="ARBA00022517"/>
    </source>
</evidence>
<name>A0ABR4B8Y3_9LECA</name>
<feature type="compositionally biased region" description="Gly residues" evidence="7">
    <location>
        <begin position="132"/>
        <end position="141"/>
    </location>
</feature>
<dbReference type="InterPro" id="IPR022784">
    <property type="entry name" value="Ribosome_bgen_Alb1"/>
</dbReference>
<dbReference type="Pfam" id="PF09135">
    <property type="entry name" value="Alb1"/>
    <property type="match status" value="1"/>
</dbReference>
<organism evidence="8 9">
    <name type="scientific">Lepraria finkii</name>
    <dbReference type="NCBI Taxonomy" id="1340010"/>
    <lineage>
        <taxon>Eukaryota</taxon>
        <taxon>Fungi</taxon>
        <taxon>Dikarya</taxon>
        <taxon>Ascomycota</taxon>
        <taxon>Pezizomycotina</taxon>
        <taxon>Lecanoromycetes</taxon>
        <taxon>OSLEUM clade</taxon>
        <taxon>Lecanoromycetidae</taxon>
        <taxon>Lecanorales</taxon>
        <taxon>Lecanorineae</taxon>
        <taxon>Stereocaulaceae</taxon>
        <taxon>Lepraria</taxon>
    </lineage>
</organism>